<keyword evidence="7" id="KW-0863">Zinc-finger</keyword>
<evidence type="ECO:0000256" key="1">
    <source>
        <dbReference type="ARBA" id="ARBA00022478"/>
    </source>
</evidence>
<evidence type="ECO:0000256" key="9">
    <source>
        <dbReference type="ARBA" id="ARBA00023163"/>
    </source>
</evidence>
<dbReference type="PROSITE" id="PS50880">
    <property type="entry name" value="TOPRIM"/>
    <property type="match status" value="1"/>
</dbReference>
<evidence type="ECO:0000256" key="8">
    <source>
        <dbReference type="ARBA" id="ARBA00022833"/>
    </source>
</evidence>
<dbReference type="Pfam" id="PF13155">
    <property type="entry name" value="Toprim_2"/>
    <property type="match status" value="1"/>
</dbReference>
<dbReference type="InterPro" id="IPR050219">
    <property type="entry name" value="DnaG_primase"/>
</dbReference>
<keyword evidence="12" id="KW-1185">Reference proteome</keyword>
<keyword evidence="5" id="KW-0235">DNA replication</keyword>
<organism evidence="11 12">
    <name type="scientific">Parabacteroides merdae</name>
    <dbReference type="NCBI Taxonomy" id="46503"/>
    <lineage>
        <taxon>Bacteria</taxon>
        <taxon>Pseudomonadati</taxon>
        <taxon>Bacteroidota</taxon>
        <taxon>Bacteroidia</taxon>
        <taxon>Bacteroidales</taxon>
        <taxon>Tannerellaceae</taxon>
        <taxon>Parabacteroides</taxon>
    </lineage>
</organism>
<evidence type="ECO:0000256" key="3">
    <source>
        <dbReference type="ARBA" id="ARBA00022679"/>
    </source>
</evidence>
<evidence type="ECO:0000313" key="11">
    <source>
        <dbReference type="EMBL" id="MTU39373.1"/>
    </source>
</evidence>
<dbReference type="SMART" id="SM00400">
    <property type="entry name" value="ZnF_CHCC"/>
    <property type="match status" value="1"/>
</dbReference>
<dbReference type="SMART" id="SM00493">
    <property type="entry name" value="TOPRIM"/>
    <property type="match status" value="1"/>
</dbReference>
<keyword evidence="2" id="KW-0639">Primosome</keyword>
<keyword evidence="9" id="KW-0804">Transcription</keyword>
<keyword evidence="8" id="KW-0862">Zinc</keyword>
<evidence type="ECO:0000256" key="5">
    <source>
        <dbReference type="ARBA" id="ARBA00022705"/>
    </source>
</evidence>
<keyword evidence="4" id="KW-0548">Nucleotidyltransferase</keyword>
<evidence type="ECO:0000256" key="2">
    <source>
        <dbReference type="ARBA" id="ARBA00022515"/>
    </source>
</evidence>
<keyword evidence="3" id="KW-0808">Transferase</keyword>
<dbReference type="InterPro" id="IPR034151">
    <property type="entry name" value="TOPRIM_DnaG_bac"/>
</dbReference>
<dbReference type="CDD" id="cd03364">
    <property type="entry name" value="TOPRIM_DnaG_primases"/>
    <property type="match status" value="1"/>
</dbReference>
<dbReference type="Pfam" id="PF08275">
    <property type="entry name" value="DNAG_N"/>
    <property type="match status" value="1"/>
</dbReference>
<gene>
    <name evidence="11" type="ORF">GMD82_07715</name>
</gene>
<dbReference type="Gene3D" id="3.90.980.10">
    <property type="entry name" value="DNA primase, catalytic core, N-terminal domain"/>
    <property type="match status" value="1"/>
</dbReference>
<feature type="domain" description="Toprim" evidence="10">
    <location>
        <begin position="238"/>
        <end position="317"/>
    </location>
</feature>
<proteinExistence type="predicted"/>
<reference evidence="11 12" key="1">
    <citation type="journal article" date="2019" name="Nat. Med.">
        <title>A library of human gut bacterial isolates paired with longitudinal multiomics data enables mechanistic microbiome research.</title>
        <authorList>
            <person name="Poyet M."/>
            <person name="Groussin M."/>
            <person name="Gibbons S.M."/>
            <person name="Avila-Pacheco J."/>
            <person name="Jiang X."/>
            <person name="Kearney S.M."/>
            <person name="Perrotta A.R."/>
            <person name="Berdy B."/>
            <person name="Zhao S."/>
            <person name="Lieberman T.D."/>
            <person name="Swanson P.K."/>
            <person name="Smith M."/>
            <person name="Roesemann S."/>
            <person name="Alexander J.E."/>
            <person name="Rich S.A."/>
            <person name="Livny J."/>
            <person name="Vlamakis H."/>
            <person name="Clish C."/>
            <person name="Bullock K."/>
            <person name="Deik A."/>
            <person name="Scott J."/>
            <person name="Pierce K.A."/>
            <person name="Xavier R.J."/>
            <person name="Alm E.J."/>
        </authorList>
    </citation>
    <scope>NUCLEOTIDE SEQUENCE [LARGE SCALE GENOMIC DNA]</scope>
    <source>
        <strain evidence="11 12">BIOML-A29</strain>
    </source>
</reference>
<dbReference type="InterPro" id="IPR002694">
    <property type="entry name" value="Znf_CHC2"/>
</dbReference>
<dbReference type="Gene3D" id="3.90.580.10">
    <property type="entry name" value="Zinc finger, CHC2-type domain"/>
    <property type="match status" value="1"/>
</dbReference>
<evidence type="ECO:0000256" key="4">
    <source>
        <dbReference type="ARBA" id="ARBA00022695"/>
    </source>
</evidence>
<dbReference type="InterPro" id="IPR036977">
    <property type="entry name" value="DNA_primase_Znf_CHC2"/>
</dbReference>
<comment type="caution">
    <text evidence="11">The sequence shown here is derived from an EMBL/GenBank/DDBJ whole genome shotgun (WGS) entry which is preliminary data.</text>
</comment>
<name>A0ABW9SAE8_9BACT</name>
<dbReference type="EMBL" id="WNCN01000008">
    <property type="protein sequence ID" value="MTU39373.1"/>
    <property type="molecule type" value="Genomic_DNA"/>
</dbReference>
<evidence type="ECO:0000313" key="12">
    <source>
        <dbReference type="Proteomes" id="UP000434916"/>
    </source>
</evidence>
<dbReference type="Pfam" id="PF01807">
    <property type="entry name" value="Zn_ribbon_DnaG"/>
    <property type="match status" value="1"/>
</dbReference>
<dbReference type="PANTHER" id="PTHR30313">
    <property type="entry name" value="DNA PRIMASE"/>
    <property type="match status" value="1"/>
</dbReference>
<dbReference type="InterPro" id="IPR006171">
    <property type="entry name" value="TOPRIM_dom"/>
</dbReference>
<dbReference type="SUPFAM" id="SSF57783">
    <property type="entry name" value="Zinc beta-ribbon"/>
    <property type="match status" value="1"/>
</dbReference>
<evidence type="ECO:0000259" key="10">
    <source>
        <dbReference type="PROSITE" id="PS50880"/>
    </source>
</evidence>
<accession>A0ABW9SAE8</accession>
<keyword evidence="6" id="KW-0479">Metal-binding</keyword>
<dbReference type="InterPro" id="IPR013264">
    <property type="entry name" value="DNAG_N"/>
</dbReference>
<evidence type="ECO:0000256" key="6">
    <source>
        <dbReference type="ARBA" id="ARBA00022723"/>
    </source>
</evidence>
<dbReference type="PANTHER" id="PTHR30313:SF2">
    <property type="entry name" value="DNA PRIMASE"/>
    <property type="match status" value="1"/>
</dbReference>
<protein>
    <submittedName>
        <fullName evidence="11">Toprim domain-containing protein</fullName>
    </submittedName>
</protein>
<dbReference type="SUPFAM" id="SSF56731">
    <property type="entry name" value="DNA primase core"/>
    <property type="match status" value="1"/>
</dbReference>
<dbReference type="Gene3D" id="3.40.1360.10">
    <property type="match status" value="1"/>
</dbReference>
<dbReference type="RefSeq" id="WP_155143752.1">
    <property type="nucleotide sequence ID" value="NZ_JBCHIS010000003.1"/>
</dbReference>
<evidence type="ECO:0000256" key="7">
    <source>
        <dbReference type="ARBA" id="ARBA00022771"/>
    </source>
</evidence>
<keyword evidence="1" id="KW-0240">DNA-directed RNA polymerase</keyword>
<sequence length="405" mass="45660">MTKQEIQELKASLSIREVIGRYMTLNRVGRRWMGLCPFHGDRHPSLSVNEEKGSFVCYACGERGDVFAFVSKVENVGFIEAVKKLTVDNVNRLTVDNGQLPIKKKEKGKGGNVDAKRLTDDNIDAKRLPIEKIQKENEIFLASLMPVGSGCSELTPTWLDFGVGQSPFMVPKYWWSMRNRLVFPVRDEEGRLVGFAGRWLSGEEEKKKYVNSRTSELYRKSELLYGLYEGREAIRREGCVFLVEGYKDVLAMHAAGFKHTVGLCGTILSKEHIALLKRYATSVRVMLDADKAGRKGTDETIPAFMGEGMEAVRIGLPEGDDPDSLFRRLGKEAFAAYVREAVRRTLPSDEQLLLGRIRKGIGLLSDVSETERRERLLLTLDDCLEQLKGLSADASRPATMDWRWA</sequence>
<dbReference type="Proteomes" id="UP000434916">
    <property type="component" value="Unassembled WGS sequence"/>
</dbReference>
<dbReference type="InterPro" id="IPR037068">
    <property type="entry name" value="DNA_primase_core_N_sf"/>
</dbReference>